<dbReference type="InterPro" id="IPR039340">
    <property type="entry name" value="Tfc4/TFIIIC-102/Sfc4"/>
</dbReference>
<reference evidence="4" key="1">
    <citation type="journal article" date="2017" name="Genome Biol.">
        <title>Comparative genomics reveals high biological diversity and specific adaptations in the industrially and medically important fungal genus Aspergillus.</title>
        <authorList>
            <person name="de Vries R.P."/>
            <person name="Riley R."/>
            <person name="Wiebenga A."/>
            <person name="Aguilar-Osorio G."/>
            <person name="Amillis S."/>
            <person name="Uchima C.A."/>
            <person name="Anderluh G."/>
            <person name="Asadollahi M."/>
            <person name="Askin M."/>
            <person name="Barry K."/>
            <person name="Battaglia E."/>
            <person name="Bayram O."/>
            <person name="Benocci T."/>
            <person name="Braus-Stromeyer S.A."/>
            <person name="Caldana C."/>
            <person name="Canovas D."/>
            <person name="Cerqueira G.C."/>
            <person name="Chen F."/>
            <person name="Chen W."/>
            <person name="Choi C."/>
            <person name="Clum A."/>
            <person name="Dos Santos R.A."/>
            <person name="Damasio A.R."/>
            <person name="Diallinas G."/>
            <person name="Emri T."/>
            <person name="Fekete E."/>
            <person name="Flipphi M."/>
            <person name="Freyberg S."/>
            <person name="Gallo A."/>
            <person name="Gournas C."/>
            <person name="Habgood R."/>
            <person name="Hainaut M."/>
            <person name="Harispe M.L."/>
            <person name="Henrissat B."/>
            <person name="Hilden K.S."/>
            <person name="Hope R."/>
            <person name="Hossain A."/>
            <person name="Karabika E."/>
            <person name="Karaffa L."/>
            <person name="Karanyi Z."/>
            <person name="Krasevec N."/>
            <person name="Kuo A."/>
            <person name="Kusch H."/>
            <person name="LaButti K."/>
            <person name="Lagendijk E.L."/>
            <person name="Lapidus A."/>
            <person name="Levasseur A."/>
            <person name="Lindquist E."/>
            <person name="Lipzen A."/>
            <person name="Logrieco A.F."/>
            <person name="MacCabe A."/>
            <person name="Maekelae M.R."/>
            <person name="Malavazi I."/>
            <person name="Melin P."/>
            <person name="Meyer V."/>
            <person name="Mielnichuk N."/>
            <person name="Miskei M."/>
            <person name="Molnar A.P."/>
            <person name="Mule G."/>
            <person name="Ngan C.Y."/>
            <person name="Orejas M."/>
            <person name="Orosz E."/>
            <person name="Ouedraogo J.P."/>
            <person name="Overkamp K.M."/>
            <person name="Park H.-S."/>
            <person name="Perrone G."/>
            <person name="Piumi F."/>
            <person name="Punt P.J."/>
            <person name="Ram A.F."/>
            <person name="Ramon A."/>
            <person name="Rauscher S."/>
            <person name="Record E."/>
            <person name="Riano-Pachon D.M."/>
            <person name="Robert V."/>
            <person name="Roehrig J."/>
            <person name="Ruller R."/>
            <person name="Salamov A."/>
            <person name="Salih N.S."/>
            <person name="Samson R.A."/>
            <person name="Sandor E."/>
            <person name="Sanguinetti M."/>
            <person name="Schuetze T."/>
            <person name="Sepcic K."/>
            <person name="Shelest E."/>
            <person name="Sherlock G."/>
            <person name="Sophianopoulou V."/>
            <person name="Squina F.M."/>
            <person name="Sun H."/>
            <person name="Susca A."/>
            <person name="Todd R.B."/>
            <person name="Tsang A."/>
            <person name="Unkles S.E."/>
            <person name="van de Wiele N."/>
            <person name="van Rossen-Uffink D."/>
            <person name="Oliveira J.V."/>
            <person name="Vesth T.C."/>
            <person name="Visser J."/>
            <person name="Yu J.-H."/>
            <person name="Zhou M."/>
            <person name="Andersen M.R."/>
            <person name="Archer D.B."/>
            <person name="Baker S.E."/>
            <person name="Benoit I."/>
            <person name="Brakhage A.A."/>
            <person name="Braus G.H."/>
            <person name="Fischer R."/>
            <person name="Frisvad J.C."/>
            <person name="Goldman G.H."/>
            <person name="Houbraken J."/>
            <person name="Oakley B."/>
            <person name="Pocsi I."/>
            <person name="Scazzocchio C."/>
            <person name="Seiboth B."/>
            <person name="vanKuyk P.A."/>
            <person name="Wortman J."/>
            <person name="Dyer P.S."/>
            <person name="Grigoriev I.V."/>
        </authorList>
    </citation>
    <scope>NUCLEOTIDE SEQUENCE [LARGE SCALE GENOMIC DNA]</scope>
    <source>
        <strain evidence="4">CBS 583.65</strain>
    </source>
</reference>
<dbReference type="Gene3D" id="1.25.40.10">
    <property type="entry name" value="Tetratricopeptide repeat domain"/>
    <property type="match status" value="2"/>
</dbReference>
<keyword evidence="4" id="KW-1185">Reference proteome</keyword>
<feature type="region of interest" description="Disordered" evidence="2">
    <location>
        <begin position="49"/>
        <end position="151"/>
    </location>
</feature>
<organism evidence="3 4">
    <name type="scientific">Aspergillus versicolor CBS 583.65</name>
    <dbReference type="NCBI Taxonomy" id="1036611"/>
    <lineage>
        <taxon>Eukaryota</taxon>
        <taxon>Fungi</taxon>
        <taxon>Dikarya</taxon>
        <taxon>Ascomycota</taxon>
        <taxon>Pezizomycotina</taxon>
        <taxon>Eurotiomycetes</taxon>
        <taxon>Eurotiomycetidae</taxon>
        <taxon>Eurotiales</taxon>
        <taxon>Aspergillaceae</taxon>
        <taxon>Aspergillus</taxon>
        <taxon>Aspergillus subgen. Nidulantes</taxon>
    </lineage>
</organism>
<dbReference type="InterPro" id="IPR019734">
    <property type="entry name" value="TPR_rpt"/>
</dbReference>
<feature type="region of interest" description="Disordered" evidence="2">
    <location>
        <begin position="1"/>
        <end position="23"/>
    </location>
</feature>
<evidence type="ECO:0000256" key="1">
    <source>
        <dbReference type="PROSITE-ProRule" id="PRU00339"/>
    </source>
</evidence>
<dbReference type="SUPFAM" id="SSF48452">
    <property type="entry name" value="TPR-like"/>
    <property type="match status" value="2"/>
</dbReference>
<gene>
    <name evidence="3" type="ORF">ASPVEDRAFT_78277</name>
</gene>
<dbReference type="RefSeq" id="XP_040662273.1">
    <property type="nucleotide sequence ID" value="XM_040816516.1"/>
</dbReference>
<dbReference type="Proteomes" id="UP000184073">
    <property type="component" value="Unassembled WGS sequence"/>
</dbReference>
<feature type="region of interest" description="Disordered" evidence="2">
    <location>
        <begin position="994"/>
        <end position="1014"/>
    </location>
</feature>
<proteinExistence type="predicted"/>
<evidence type="ECO:0000313" key="3">
    <source>
        <dbReference type="EMBL" id="OJI96510.1"/>
    </source>
</evidence>
<dbReference type="InterPro" id="IPR011990">
    <property type="entry name" value="TPR-like_helical_dom_sf"/>
</dbReference>
<protein>
    <submittedName>
        <fullName evidence="3">Uncharacterized protein</fullName>
    </submittedName>
</protein>
<name>A0A1L9P4Q8_ASPVE</name>
<evidence type="ECO:0000313" key="4">
    <source>
        <dbReference type="Proteomes" id="UP000184073"/>
    </source>
</evidence>
<keyword evidence="1" id="KW-0802">TPR repeat</keyword>
<feature type="repeat" description="TPR" evidence="1">
    <location>
        <begin position="151"/>
        <end position="184"/>
    </location>
</feature>
<evidence type="ECO:0000256" key="2">
    <source>
        <dbReference type="SAM" id="MobiDB-lite"/>
    </source>
</evidence>
<dbReference type="SMART" id="SM00028">
    <property type="entry name" value="TPR"/>
    <property type="match status" value="6"/>
</dbReference>
<dbReference type="GO" id="GO:0000127">
    <property type="term" value="C:transcription factor TFIIIC complex"/>
    <property type="evidence" value="ECO:0007669"/>
    <property type="project" value="TreeGrafter"/>
</dbReference>
<dbReference type="PANTHER" id="PTHR23082">
    <property type="entry name" value="TRANSCRIPTION INITIATION FACTOR IIIC TFIIIC , POLYPEPTIDE 3-RELATED"/>
    <property type="match status" value="1"/>
</dbReference>
<dbReference type="Pfam" id="PF14559">
    <property type="entry name" value="TPR_19"/>
    <property type="match status" value="1"/>
</dbReference>
<dbReference type="AlphaFoldDB" id="A0A1L9P4Q8"/>
<feature type="compositionally biased region" description="Acidic residues" evidence="2">
    <location>
        <begin position="87"/>
        <end position="100"/>
    </location>
</feature>
<dbReference type="PROSITE" id="PS50005">
    <property type="entry name" value="TPR"/>
    <property type="match status" value="1"/>
</dbReference>
<dbReference type="GeneID" id="63732027"/>
<dbReference type="PANTHER" id="PTHR23082:SF0">
    <property type="entry name" value="GENERAL TRANSCRIPTION FACTOR 3C POLYPEPTIDE 3"/>
    <property type="match status" value="1"/>
</dbReference>
<dbReference type="VEuPathDB" id="FungiDB:ASPVEDRAFT_78277"/>
<dbReference type="STRING" id="1036611.A0A1L9P4Q8"/>
<dbReference type="EMBL" id="KV878125">
    <property type="protein sequence ID" value="OJI96510.1"/>
    <property type="molecule type" value="Genomic_DNA"/>
</dbReference>
<sequence>MDYFDEDDPNHNAGSGEIAYPDIDETIQYPWQGSQPLAPTDTSVIDPRLYRGLFSGNDSQAPAQIDEEQSAVDDSFLGLDNTKSDSSFEESSEDESEEESSSAHSQGSDDEEGSSRRRRRRGGRFSGRYGARGGKGVRRGPRKPVEPSPEFKMLHSEATSAFIDGDYDRAIDSVRRAIQINPEMFAAHSLLSEIFLAQGHKDKAVTALFSGAHTRPRDTSVWLKVAKMIMEQVGDDREAALNDVLYCYSRVLDIDPQNHNTRFQRAALYRGLSYNGRAVTEYERILRDIPHNVRALRLLTDTLTEQNQYQKALEHWSESLQHYMTQDPEKTPEFTWSDANIYVELYTYLGRQLEGLKAAKSVSRWLLGRKDDTMWDDFDEDDREWDDNDSPRRIKADGYIPKRWPLESYGPGLPLEFRTKMGLFRLKLGDRHVNEALHHFQWLKPEDTSEGALIYDYGDLFREAADGLKEAEMFDEALRFYRPVQHTEHADVSFFMAMGDCYRALGELEDAENCYLTVSDHDKSNIESRAQLAKLYESIGMSEQALKYVNDALLLGRQETRSHRRRKDTRLEELAREFRSADLAGEPGRLDQGGSIAASRTDVLGEGEMVRTENIQFLYKKLLQLEPRAQAGNAEATEDWLDIADALLREFRSNRAFYPVQRSVAFLGYISKTGKNPLMDEMQEMASRLQETLGVTEEPLQSTIPTDYHGITFDAWLDLFLQYALVVAGQNEAEEAYDTLGAAADASIWYHSKDSTRLIHVCWFTCALRAQDEETLANEARWFIKEYQFVTDTYRLFAMLSCLSGDPRRSIFHSSPLMKFMLRQIKAIDFTLPDNITGTRPNKGVRESIYKERAALSTKDDTGEAIPAEEMDVALLVLYGHILYSGNSFYPALNYFFRAYALDDQNPAVLLSIGLCYINHSMKRQSENRHYQIMQGLSFMHEYKRIRERQGTLLVEKQEMEFNFARVWHTLGLAHLAEEGYKRVLDLGKEIQAQSRGQVPPPTTNDKNNDKDTPMLDVDVDPAIIGVAETTPSSFVEDFSREAAVALQNLYALNGDFQSARAITSTWLVI</sequence>
<dbReference type="GO" id="GO:0006383">
    <property type="term" value="P:transcription by RNA polymerase III"/>
    <property type="evidence" value="ECO:0007669"/>
    <property type="project" value="InterPro"/>
</dbReference>
<dbReference type="OrthoDB" id="9991317at2759"/>
<accession>A0A1L9P4Q8</accession>